<protein>
    <submittedName>
        <fullName evidence="1">Uncharacterized protein</fullName>
    </submittedName>
</protein>
<name>A7SH16_NEMVE</name>
<dbReference type="PhylomeDB" id="A7SH16"/>
<reference evidence="1 2" key="1">
    <citation type="journal article" date="2007" name="Science">
        <title>Sea anemone genome reveals ancestral eumetazoan gene repertoire and genomic organization.</title>
        <authorList>
            <person name="Putnam N.H."/>
            <person name="Srivastava M."/>
            <person name="Hellsten U."/>
            <person name="Dirks B."/>
            <person name="Chapman J."/>
            <person name="Salamov A."/>
            <person name="Terry A."/>
            <person name="Shapiro H."/>
            <person name="Lindquist E."/>
            <person name="Kapitonov V.V."/>
            <person name="Jurka J."/>
            <person name="Genikhovich G."/>
            <person name="Grigoriev I.V."/>
            <person name="Lucas S.M."/>
            <person name="Steele R.E."/>
            <person name="Finnerty J.R."/>
            <person name="Technau U."/>
            <person name="Martindale M.Q."/>
            <person name="Rokhsar D.S."/>
        </authorList>
    </citation>
    <scope>NUCLEOTIDE SEQUENCE [LARGE SCALE GENOMIC DNA]</scope>
    <source>
        <strain evidence="2">CH2 X CH6</strain>
    </source>
</reference>
<dbReference type="Proteomes" id="UP000001593">
    <property type="component" value="Unassembled WGS sequence"/>
</dbReference>
<accession>A7SH16</accession>
<evidence type="ECO:0000313" key="2">
    <source>
        <dbReference type="Proteomes" id="UP000001593"/>
    </source>
</evidence>
<organism evidence="1 2">
    <name type="scientific">Nematostella vectensis</name>
    <name type="common">Starlet sea anemone</name>
    <dbReference type="NCBI Taxonomy" id="45351"/>
    <lineage>
        <taxon>Eukaryota</taxon>
        <taxon>Metazoa</taxon>
        <taxon>Cnidaria</taxon>
        <taxon>Anthozoa</taxon>
        <taxon>Hexacorallia</taxon>
        <taxon>Actiniaria</taxon>
        <taxon>Edwardsiidae</taxon>
        <taxon>Nematostella</taxon>
    </lineage>
</organism>
<dbReference type="PANTHER" id="PTHR34239">
    <property type="entry name" value="APPLE DOMAIN-CONTAINING PROTEIN"/>
    <property type="match status" value="1"/>
</dbReference>
<proteinExistence type="predicted"/>
<sequence>MKEKTEKSVNAQLAELVNNLIFKDEKPDEAEMKESMKKIIRPENCNLLVATKVDELIWNRPRPQTRSFDSRAQTAQSALVKGVIELTKQLNGIIGLQAQVKENKIDNSDIVIELDKLVEKGMSSIEMLSYANYELNCRRRECMKPDLNDDYTSLFSSSVPINKFLFGGDTSKRLDDIDKTNKVVRKAMEKDRNKSRHEDLTLANL</sequence>
<dbReference type="InParanoid" id="A7SH16"/>
<evidence type="ECO:0000313" key="1">
    <source>
        <dbReference type="EMBL" id="EDO37012.1"/>
    </source>
</evidence>
<dbReference type="EMBL" id="DS469656">
    <property type="protein sequence ID" value="EDO37012.1"/>
    <property type="molecule type" value="Genomic_DNA"/>
</dbReference>
<gene>
    <name evidence="1" type="ORF">NEMVEDRAFT_v1g212173</name>
</gene>
<dbReference type="OMA" id="NKSRHED"/>
<dbReference type="HOGENOM" id="CLU_1338971_0_0_1"/>
<dbReference type="PANTHER" id="PTHR34239:SF2">
    <property type="entry name" value="TRANSPOSABLE ELEMENT P TRANSPOSASE_THAP9 CONSERVED DOMAIN-CONTAINING PROTEIN"/>
    <property type="match status" value="1"/>
</dbReference>
<dbReference type="AlphaFoldDB" id="A7SH16"/>
<keyword evidence="2" id="KW-1185">Reference proteome</keyword>